<comment type="caution">
    <text evidence="2">The sequence shown here is derived from an EMBL/GenBank/DDBJ whole genome shotgun (WGS) entry which is preliminary data.</text>
</comment>
<dbReference type="EMBL" id="JBJKBG010000005">
    <property type="protein sequence ID" value="KAL3739517.1"/>
    <property type="molecule type" value="Genomic_DNA"/>
</dbReference>
<evidence type="ECO:0000313" key="2">
    <source>
        <dbReference type="EMBL" id="KAL3739517.1"/>
    </source>
</evidence>
<organism evidence="2 3">
    <name type="scientific">Eucalyptus globulus</name>
    <name type="common">Tasmanian blue gum</name>
    <dbReference type="NCBI Taxonomy" id="34317"/>
    <lineage>
        <taxon>Eukaryota</taxon>
        <taxon>Viridiplantae</taxon>
        <taxon>Streptophyta</taxon>
        <taxon>Embryophyta</taxon>
        <taxon>Tracheophyta</taxon>
        <taxon>Spermatophyta</taxon>
        <taxon>Magnoliopsida</taxon>
        <taxon>eudicotyledons</taxon>
        <taxon>Gunneridae</taxon>
        <taxon>Pentapetalae</taxon>
        <taxon>rosids</taxon>
        <taxon>malvids</taxon>
        <taxon>Myrtales</taxon>
        <taxon>Myrtaceae</taxon>
        <taxon>Myrtoideae</taxon>
        <taxon>Eucalypteae</taxon>
        <taxon>Eucalyptus</taxon>
    </lineage>
</organism>
<protein>
    <submittedName>
        <fullName evidence="2">Uncharacterized protein</fullName>
    </submittedName>
</protein>
<sequence length="100" mass="10721">MSPPCNPTPAAESLVTAASSHPQQVSEHHRCSASPLELATKPTWLTSFPLPAYHCCSNWRPIASHDTCATVLNAHPPPHRCSSSRLLPMSTHQLASICSA</sequence>
<dbReference type="AlphaFoldDB" id="A0ABD3KJJ3"/>
<feature type="region of interest" description="Disordered" evidence="1">
    <location>
        <begin position="1"/>
        <end position="28"/>
    </location>
</feature>
<name>A0ABD3KJJ3_EUCGL</name>
<evidence type="ECO:0000256" key="1">
    <source>
        <dbReference type="SAM" id="MobiDB-lite"/>
    </source>
</evidence>
<keyword evidence="3" id="KW-1185">Reference proteome</keyword>
<evidence type="ECO:0000313" key="3">
    <source>
        <dbReference type="Proteomes" id="UP001634007"/>
    </source>
</evidence>
<gene>
    <name evidence="2" type="ORF">ACJRO7_020863</name>
</gene>
<proteinExistence type="predicted"/>
<feature type="compositionally biased region" description="Polar residues" evidence="1">
    <location>
        <begin position="16"/>
        <end position="25"/>
    </location>
</feature>
<dbReference type="Proteomes" id="UP001634007">
    <property type="component" value="Unassembled WGS sequence"/>
</dbReference>
<accession>A0ABD3KJJ3</accession>
<reference evidence="2 3" key="1">
    <citation type="submission" date="2024-11" db="EMBL/GenBank/DDBJ databases">
        <title>Chromosome-level genome assembly of Eucalyptus globulus Labill. provides insights into its genome evolution.</title>
        <authorList>
            <person name="Li X."/>
        </authorList>
    </citation>
    <scope>NUCLEOTIDE SEQUENCE [LARGE SCALE GENOMIC DNA]</scope>
    <source>
        <strain evidence="2">CL2024</strain>
        <tissue evidence="2">Fresh tender leaves</tissue>
    </source>
</reference>